<proteinExistence type="predicted"/>
<reference evidence="1" key="1">
    <citation type="submission" date="2016-10" db="EMBL/GenBank/DDBJ databases">
        <title>Sequence of Gallionella enrichment culture.</title>
        <authorList>
            <person name="Poehlein A."/>
            <person name="Muehling M."/>
            <person name="Daniel R."/>
        </authorList>
    </citation>
    <scope>NUCLEOTIDE SEQUENCE</scope>
</reference>
<dbReference type="AlphaFoldDB" id="A0A1J5PSB3"/>
<sequence>MLDHHIGVDAAAHKPARGHAQKARLHGCHQIVDDGVGDLFMERAFVAVAPHIKFEALEFDAFLVGNEVDLETGEIRLAGQRAQTGEFRHLHVDVIVALRAGVGEALQRFAGSCGHDAGSGAKAELSLPGWPACGAGLSEAAPSRASSGLGLARNALPRALHRCLQQDGLAICCGAGGGMCG</sequence>
<comment type="caution">
    <text evidence="1">The sequence shown here is derived from an EMBL/GenBank/DDBJ whole genome shotgun (WGS) entry which is preliminary data.</text>
</comment>
<protein>
    <submittedName>
        <fullName evidence="1">Uncharacterized protein</fullName>
    </submittedName>
</protein>
<evidence type="ECO:0000313" key="1">
    <source>
        <dbReference type="EMBL" id="OIQ74385.1"/>
    </source>
</evidence>
<name>A0A1J5PSB3_9ZZZZ</name>
<gene>
    <name evidence="1" type="ORF">GALL_439660</name>
</gene>
<accession>A0A1J5PSB3</accession>
<organism evidence="1">
    <name type="scientific">mine drainage metagenome</name>
    <dbReference type="NCBI Taxonomy" id="410659"/>
    <lineage>
        <taxon>unclassified sequences</taxon>
        <taxon>metagenomes</taxon>
        <taxon>ecological metagenomes</taxon>
    </lineage>
</organism>
<dbReference type="EMBL" id="MLJW01002526">
    <property type="protein sequence ID" value="OIQ74385.1"/>
    <property type="molecule type" value="Genomic_DNA"/>
</dbReference>